<evidence type="ECO:0000256" key="5">
    <source>
        <dbReference type="SAM" id="MobiDB-lite"/>
    </source>
</evidence>
<dbReference type="InterPro" id="IPR005100">
    <property type="entry name" value="NGN-domain"/>
</dbReference>
<feature type="region of interest" description="Disordered" evidence="5">
    <location>
        <begin position="680"/>
        <end position="702"/>
    </location>
</feature>
<protein>
    <recommendedName>
        <fullName evidence="3">Chromatin elongation factor SPT5</fullName>
    </recommendedName>
    <alternativeName>
        <fullName evidence="4">Chromatin elongation factor spt5</fullName>
    </alternativeName>
</protein>
<evidence type="ECO:0000256" key="1">
    <source>
        <dbReference type="ARBA" id="ARBA00006956"/>
    </source>
</evidence>
<dbReference type="Proteomes" id="UP001213000">
    <property type="component" value="Unassembled WGS sequence"/>
</dbReference>
<dbReference type="SMART" id="SM00739">
    <property type="entry name" value="KOW"/>
    <property type="match status" value="2"/>
</dbReference>
<evidence type="ECO:0000256" key="3">
    <source>
        <dbReference type="ARBA" id="ARBA00029865"/>
    </source>
</evidence>
<dbReference type="InterPro" id="IPR005824">
    <property type="entry name" value="KOW"/>
</dbReference>
<feature type="domain" description="KOW" evidence="6">
    <location>
        <begin position="217"/>
        <end position="244"/>
    </location>
</feature>
<evidence type="ECO:0000313" key="7">
    <source>
        <dbReference type="EMBL" id="KAJ3557682.1"/>
    </source>
</evidence>
<organism evidence="7 8">
    <name type="scientific">Leucocoprinus birnbaumii</name>
    <dbReference type="NCBI Taxonomy" id="56174"/>
    <lineage>
        <taxon>Eukaryota</taxon>
        <taxon>Fungi</taxon>
        <taxon>Dikarya</taxon>
        <taxon>Basidiomycota</taxon>
        <taxon>Agaricomycotina</taxon>
        <taxon>Agaricomycetes</taxon>
        <taxon>Agaricomycetidae</taxon>
        <taxon>Agaricales</taxon>
        <taxon>Agaricineae</taxon>
        <taxon>Agaricaceae</taxon>
        <taxon>Leucocoprinus</taxon>
    </lineage>
</organism>
<dbReference type="GO" id="GO:0006354">
    <property type="term" value="P:DNA-templated transcription elongation"/>
    <property type="evidence" value="ECO:0007669"/>
    <property type="project" value="InterPro"/>
</dbReference>
<evidence type="ECO:0000259" key="6">
    <source>
        <dbReference type="SMART" id="SM00739"/>
    </source>
</evidence>
<dbReference type="InterPro" id="IPR036735">
    <property type="entry name" value="NGN_dom_sf"/>
</dbReference>
<reference evidence="7" key="1">
    <citation type="submission" date="2022-07" db="EMBL/GenBank/DDBJ databases">
        <title>Genome Sequence of Leucocoprinus birnbaumii.</title>
        <authorList>
            <person name="Buettner E."/>
        </authorList>
    </citation>
    <scope>NUCLEOTIDE SEQUENCE</scope>
    <source>
        <strain evidence="7">VT141</strain>
    </source>
</reference>
<evidence type="ECO:0000256" key="2">
    <source>
        <dbReference type="ARBA" id="ARBA00024691"/>
    </source>
</evidence>
<comment type="caution">
    <text evidence="7">The sequence shown here is derived from an EMBL/GenBank/DDBJ whole genome shotgun (WGS) entry which is preliminary data.</text>
</comment>
<proteinExistence type="inferred from homology"/>
<feature type="domain" description="KOW" evidence="6">
    <location>
        <begin position="305"/>
        <end position="332"/>
    </location>
</feature>
<comment type="function">
    <text evidence="2">The SPT4-SPT5 complex mediates both activation and inhibition of transcription elongation, and plays a role in pre-mRNA processing. This complex seems to be important for the stability of the RNA polymerase II elongation machinery on the chromatin template but not for the inherent ability of this machinery to translocate down the gene.</text>
</comment>
<comment type="similarity">
    <text evidence="1">Belongs to the SPT5 family.</text>
</comment>
<name>A0AAD5VG37_9AGAR</name>
<dbReference type="SUPFAM" id="SSF50104">
    <property type="entry name" value="Translation proteins SH3-like domain"/>
    <property type="match status" value="1"/>
</dbReference>
<accession>A0AAD5VG37</accession>
<evidence type="ECO:0000313" key="8">
    <source>
        <dbReference type="Proteomes" id="UP001213000"/>
    </source>
</evidence>
<dbReference type="EMBL" id="JANIEX010001460">
    <property type="protein sequence ID" value="KAJ3557682.1"/>
    <property type="molecule type" value="Genomic_DNA"/>
</dbReference>
<dbReference type="InterPro" id="IPR008991">
    <property type="entry name" value="Translation_prot_SH3-like_sf"/>
</dbReference>
<dbReference type="Pfam" id="PF03439">
    <property type="entry name" value="Spt5-NGN"/>
    <property type="match status" value="1"/>
</dbReference>
<sequence length="702" mass="77795">MFSSREDGDFPLFELPCKTGDENALVTRIFCRAIDCFSAEVSPIRSVFAHDGAPGRVFVEAQSRGALELLTKTMTSVSARSIKSINIDEGLRCLEMPGLIFAPEPRGFGEDKVVERFEEGVSQGHRFRGKNYDSGGFLITEVRSYRKEAAFPSLDEIEIFRESPSVHKEAIETAIRQYELGILERGRVEDLQDDVVTVRVPGSTTNVRFSTSSIRRYFAIGDHVELVGGQKAGLQGWIMDINRQLYTATMQTSLPYDNRIEVSIHRLKIVTAATLPVHPSSPEKDIAKPLTAEEKHQQELRSFYNKLERSRVFVVDGEFKGREGTIISIDNQDLAQVELPGLLISSSKLVRIPTDFLLFKQSKSPGWFRLNKAQVTFLLETRVRYIPTPKSTDSPIRGRTPMPDGDPSIELSRPAEPEIPSDFWLKKLHVFHGKNLAKVKACVGSGNPTQIGTFLGFEASNVVLDIALTPSAGGSTEVQVPHQVIYPVAPSEVGQSVYILDDSDKAYYGLQYFVNRITDGRAFMGPMNNNRWKKKEKVSRSRITTYSETHYSRTRHPPKLWPLSTSPPFILPTAMSSAFSCIGEDCKFVGKNNNALRNHKAICTAYKDACSLVRAVVAKRTLDNAATPSIPAKIPRKNVAGCKVARVLPEASEAVENTDIPEPVGSTLLIVVSSTESFKAEAVAGPSRSPDHSIYPTRSGRQ</sequence>
<dbReference type="AlphaFoldDB" id="A0AAD5VG37"/>
<evidence type="ECO:0000256" key="4">
    <source>
        <dbReference type="ARBA" id="ARBA00031006"/>
    </source>
</evidence>
<gene>
    <name evidence="7" type="ORF">NP233_g11678</name>
</gene>
<dbReference type="Gene3D" id="3.30.70.940">
    <property type="entry name" value="NusG, N-terminal domain"/>
    <property type="match status" value="1"/>
</dbReference>
<keyword evidence="8" id="KW-1185">Reference proteome</keyword>